<sequence>MKRNKTVQIAAIAVTALVLSLTATTSASAATAKVNGACKTVGEKSGTLTCTQSGTKKVWKTTVVPAAIKSWLKDCNNQLSVVIGYGAGGATDIWARLLAKYIETETGAKVNVTNTPGAGGSLGINKVMSSKRNACTLGNVNLPSALQYLRPTSSVTYTKESLNLIATTGFSANVIVVHADSKYNTVKDLVDDMKANAGRIKAGSDGPGSDDAIAYYDLAQKTGTTFTQVVTDGSAAKVAALLSKQVDFFGGSITGVKANIDNKQFKALCVFSDVKSKFLPTTPTCKEAGYDVISTNMWSLFTSQGVLESRRQAIEDMLLKIAANTTYIADNDKLAIEVRPFTSDALSEEWTRQAVLYKSIISKL</sequence>
<organism evidence="3">
    <name type="scientific">freshwater metagenome</name>
    <dbReference type="NCBI Taxonomy" id="449393"/>
    <lineage>
        <taxon>unclassified sequences</taxon>
        <taxon>metagenomes</taxon>
        <taxon>ecological metagenomes</taxon>
    </lineage>
</organism>
<dbReference type="PANTHER" id="PTHR42928:SF5">
    <property type="entry name" value="BLR1237 PROTEIN"/>
    <property type="match status" value="1"/>
</dbReference>
<dbReference type="EMBL" id="CAEZWK010000005">
    <property type="protein sequence ID" value="CAB4648862.1"/>
    <property type="molecule type" value="Genomic_DNA"/>
</dbReference>
<dbReference type="InterPro" id="IPR042100">
    <property type="entry name" value="Bug_dom1"/>
</dbReference>
<evidence type="ECO:0000313" key="2">
    <source>
        <dbReference type="EMBL" id="CAB4647043.1"/>
    </source>
</evidence>
<evidence type="ECO:0000313" key="1">
    <source>
        <dbReference type="EMBL" id="CAB4636171.1"/>
    </source>
</evidence>
<reference evidence="3" key="1">
    <citation type="submission" date="2020-05" db="EMBL/GenBank/DDBJ databases">
        <authorList>
            <person name="Chiriac C."/>
            <person name="Salcher M."/>
            <person name="Ghai R."/>
            <person name="Kavagutti S V."/>
        </authorList>
    </citation>
    <scope>NUCLEOTIDE SEQUENCE</scope>
</reference>
<evidence type="ECO:0000313" key="3">
    <source>
        <dbReference type="EMBL" id="CAB4648862.1"/>
    </source>
</evidence>
<gene>
    <name evidence="1" type="ORF">UFOPK2157_00224</name>
    <name evidence="2" type="ORF">UFOPK2228_00319</name>
    <name evidence="3" type="ORF">UFOPK2245_00417</name>
</gene>
<proteinExistence type="predicted"/>
<dbReference type="InterPro" id="IPR005064">
    <property type="entry name" value="BUG"/>
</dbReference>
<name>A0A6J6KH54_9ZZZZ</name>
<dbReference type="EMBL" id="CAEZVW010000004">
    <property type="protein sequence ID" value="CAB4636171.1"/>
    <property type="molecule type" value="Genomic_DNA"/>
</dbReference>
<dbReference type="SUPFAM" id="SSF53850">
    <property type="entry name" value="Periplasmic binding protein-like II"/>
    <property type="match status" value="1"/>
</dbReference>
<dbReference type="PANTHER" id="PTHR42928">
    <property type="entry name" value="TRICARBOXYLATE-BINDING PROTEIN"/>
    <property type="match status" value="1"/>
</dbReference>
<dbReference type="CDD" id="cd07012">
    <property type="entry name" value="PBP2_Bug_TTT"/>
    <property type="match status" value="1"/>
</dbReference>
<dbReference type="Gene3D" id="3.40.190.150">
    <property type="entry name" value="Bordetella uptake gene, domain 1"/>
    <property type="match status" value="1"/>
</dbReference>
<accession>A0A6J6KH54</accession>
<dbReference type="Gene3D" id="3.40.190.10">
    <property type="entry name" value="Periplasmic binding protein-like II"/>
    <property type="match status" value="1"/>
</dbReference>
<protein>
    <submittedName>
        <fullName evidence="3">Unannotated protein</fullName>
    </submittedName>
</protein>
<dbReference type="EMBL" id="CAEZWF010000004">
    <property type="protein sequence ID" value="CAB4647043.1"/>
    <property type="molecule type" value="Genomic_DNA"/>
</dbReference>
<dbReference type="AlphaFoldDB" id="A0A6J6KH54"/>
<dbReference type="Pfam" id="PF03401">
    <property type="entry name" value="TctC"/>
    <property type="match status" value="1"/>
</dbReference>